<accession>A0A8H3W3L2</accession>
<sequence length="139" mass="15388">MRLFSVGNISMDLVNDMVSGLTHSMTATLRNLPVGSSEKLVAMEPDDLKMATGQVLTTQTCIHAEWGCPGKKPANANPRRPTWKSSPLALLFHGIESDLRSRNQDFSTIKQMDTLANEVNAHLVHMRNSKQNGWKLTTV</sequence>
<dbReference type="AlphaFoldDB" id="A0A8H3W3L2"/>
<gene>
    <name evidence="1" type="ORF">GQ607_013347</name>
</gene>
<evidence type="ECO:0000313" key="2">
    <source>
        <dbReference type="Proteomes" id="UP000434172"/>
    </source>
</evidence>
<dbReference type="GO" id="GO:0016787">
    <property type="term" value="F:hydrolase activity"/>
    <property type="evidence" value="ECO:0007669"/>
    <property type="project" value="UniProtKB-KW"/>
</dbReference>
<reference evidence="1 2" key="1">
    <citation type="submission" date="2019-12" db="EMBL/GenBank/DDBJ databases">
        <title>A genome sequence resource for the geographically widespread anthracnose pathogen Colletotrichum asianum.</title>
        <authorList>
            <person name="Meng Y."/>
        </authorList>
    </citation>
    <scope>NUCLEOTIDE SEQUENCE [LARGE SCALE GENOMIC DNA]</scope>
    <source>
        <strain evidence="1 2">ICMP 18580</strain>
    </source>
</reference>
<comment type="caution">
    <text evidence="1">The sequence shown here is derived from an EMBL/GenBank/DDBJ whole genome shotgun (WGS) entry which is preliminary data.</text>
</comment>
<organism evidence="1 2">
    <name type="scientific">Colletotrichum asianum</name>
    <dbReference type="NCBI Taxonomy" id="702518"/>
    <lineage>
        <taxon>Eukaryota</taxon>
        <taxon>Fungi</taxon>
        <taxon>Dikarya</taxon>
        <taxon>Ascomycota</taxon>
        <taxon>Pezizomycotina</taxon>
        <taxon>Sordariomycetes</taxon>
        <taxon>Hypocreomycetidae</taxon>
        <taxon>Glomerellales</taxon>
        <taxon>Glomerellaceae</taxon>
        <taxon>Colletotrichum</taxon>
        <taxon>Colletotrichum gloeosporioides species complex</taxon>
    </lineage>
</organism>
<name>A0A8H3W3L2_9PEZI</name>
<protein>
    <submittedName>
        <fullName evidence="1">Carboxylic ester hydrolase</fullName>
    </submittedName>
</protein>
<proteinExistence type="predicted"/>
<keyword evidence="2" id="KW-1185">Reference proteome</keyword>
<evidence type="ECO:0000313" key="1">
    <source>
        <dbReference type="EMBL" id="KAF0319379.1"/>
    </source>
</evidence>
<keyword evidence="1" id="KW-0378">Hydrolase</keyword>
<dbReference type="OrthoDB" id="5242705at2759"/>
<dbReference type="Proteomes" id="UP000434172">
    <property type="component" value="Unassembled WGS sequence"/>
</dbReference>
<dbReference type="EMBL" id="WOWK01000096">
    <property type="protein sequence ID" value="KAF0319379.1"/>
    <property type="molecule type" value="Genomic_DNA"/>
</dbReference>